<feature type="signal peptide" evidence="1">
    <location>
        <begin position="1"/>
        <end position="16"/>
    </location>
</feature>
<name>A0ABM3RAD6_SPIOL</name>
<dbReference type="RefSeq" id="XP_056692589.1">
    <property type="nucleotide sequence ID" value="XM_056836611.1"/>
</dbReference>
<dbReference type="Proteomes" id="UP000813463">
    <property type="component" value="Chromosome 2"/>
</dbReference>
<dbReference type="GeneID" id="110777681"/>
<reference evidence="3" key="2">
    <citation type="submission" date="2025-08" db="UniProtKB">
        <authorList>
            <consortium name="RefSeq"/>
        </authorList>
    </citation>
    <scope>IDENTIFICATION</scope>
    <source>
        <tissue evidence="3">Leaf</tissue>
    </source>
</reference>
<evidence type="ECO:0000313" key="3">
    <source>
        <dbReference type="RefSeq" id="XP_056692589.1"/>
    </source>
</evidence>
<keyword evidence="1" id="KW-0732">Signal</keyword>
<reference evidence="2" key="1">
    <citation type="journal article" date="2021" name="Nat. Commun.">
        <title>Genomic analyses provide insights into spinach domestication and the genetic basis of agronomic traits.</title>
        <authorList>
            <person name="Cai X."/>
            <person name="Sun X."/>
            <person name="Xu C."/>
            <person name="Sun H."/>
            <person name="Wang X."/>
            <person name="Ge C."/>
            <person name="Zhang Z."/>
            <person name="Wang Q."/>
            <person name="Fei Z."/>
            <person name="Jiao C."/>
            <person name="Wang Q."/>
        </authorList>
    </citation>
    <scope>NUCLEOTIDE SEQUENCE [LARGE SCALE GENOMIC DNA]</scope>
    <source>
        <strain evidence="2">cv. Varoflay</strain>
    </source>
</reference>
<evidence type="ECO:0000256" key="1">
    <source>
        <dbReference type="SAM" id="SignalP"/>
    </source>
</evidence>
<gene>
    <name evidence="3" type="primary">LOC110777681</name>
</gene>
<protein>
    <submittedName>
        <fullName evidence="3">Uncharacterized protein</fullName>
    </submittedName>
</protein>
<proteinExistence type="predicted"/>
<organism evidence="2 3">
    <name type="scientific">Spinacia oleracea</name>
    <name type="common">Spinach</name>
    <dbReference type="NCBI Taxonomy" id="3562"/>
    <lineage>
        <taxon>Eukaryota</taxon>
        <taxon>Viridiplantae</taxon>
        <taxon>Streptophyta</taxon>
        <taxon>Embryophyta</taxon>
        <taxon>Tracheophyta</taxon>
        <taxon>Spermatophyta</taxon>
        <taxon>Magnoliopsida</taxon>
        <taxon>eudicotyledons</taxon>
        <taxon>Gunneridae</taxon>
        <taxon>Pentapetalae</taxon>
        <taxon>Caryophyllales</taxon>
        <taxon>Chenopodiaceae</taxon>
        <taxon>Chenopodioideae</taxon>
        <taxon>Anserineae</taxon>
        <taxon>Spinacia</taxon>
    </lineage>
</organism>
<keyword evidence="2" id="KW-1185">Reference proteome</keyword>
<accession>A0ABM3RAD6</accession>
<feature type="chain" id="PRO_5045593860" evidence="1">
    <location>
        <begin position="17"/>
        <end position="158"/>
    </location>
</feature>
<sequence length="158" mass="17765">MPCFFFFILRVHCVHGYVVAFFSPDLEADPSIRHFLRSGGFHHFFLRSLFSDILPLCFLFFNGSQQQDACDSKDGAGILDLVFPKYLFDTTKEVSVLSCGNKMHLECAKQIEDHYQCSEAGKKPNYPWGCNILSSNCPPKIYECFFVMAGALGGSHTG</sequence>
<evidence type="ECO:0000313" key="2">
    <source>
        <dbReference type="Proteomes" id="UP000813463"/>
    </source>
</evidence>